<proteinExistence type="predicted"/>
<organism evidence="1 2">
    <name type="scientific">Yoonia ponticola</name>
    <dbReference type="NCBI Taxonomy" id="1524255"/>
    <lineage>
        <taxon>Bacteria</taxon>
        <taxon>Pseudomonadati</taxon>
        <taxon>Pseudomonadota</taxon>
        <taxon>Alphaproteobacteria</taxon>
        <taxon>Rhodobacterales</taxon>
        <taxon>Paracoccaceae</taxon>
        <taxon>Yoonia</taxon>
    </lineage>
</organism>
<dbReference type="EMBL" id="JACIJM010000002">
    <property type="protein sequence ID" value="MBB5721219.1"/>
    <property type="molecule type" value="Genomic_DNA"/>
</dbReference>
<dbReference type="Proteomes" id="UP000535415">
    <property type="component" value="Unassembled WGS sequence"/>
</dbReference>
<comment type="caution">
    <text evidence="1">The sequence shown here is derived from an EMBL/GenBank/DDBJ whole genome shotgun (WGS) entry which is preliminary data.</text>
</comment>
<dbReference type="RefSeq" id="WP_183525976.1">
    <property type="nucleotide sequence ID" value="NZ_JACIJM010000002.1"/>
</dbReference>
<accession>A0A7W9BIN2</accession>
<dbReference type="AlphaFoldDB" id="A0A7W9BIN2"/>
<protein>
    <submittedName>
        <fullName evidence="1">Uncharacterized protein</fullName>
    </submittedName>
</protein>
<keyword evidence="2" id="KW-1185">Reference proteome</keyword>
<evidence type="ECO:0000313" key="1">
    <source>
        <dbReference type="EMBL" id="MBB5721219.1"/>
    </source>
</evidence>
<name>A0A7W9BIN2_9RHOB</name>
<sequence>MDKQTLAQKLAALSSAGESFENGLRVVSNGVEPPILTAILTEVDMTVLPRKLSFRMNGSEISLVAGGRRLRGLVQASKDIKGVMGVIGKSVSHDAPDVVDGLHSIIAQFTATAGQMTVVSEDPDVMGGQSDAGLTAQSLADHWKVDLNPEPLTPMMAFARDCGDLVTAWVVLKDKSENRTGGDGAKLAVLRDTIAEKWSTFSDSVDQLAGDVGFICLNDALGEAGSVAIAKNGSEAAILCYASENMAQLHGAWGKAAL</sequence>
<evidence type="ECO:0000313" key="2">
    <source>
        <dbReference type="Proteomes" id="UP000535415"/>
    </source>
</evidence>
<gene>
    <name evidence="1" type="ORF">FHS72_000826</name>
</gene>
<reference evidence="1 2" key="1">
    <citation type="submission" date="2020-08" db="EMBL/GenBank/DDBJ databases">
        <title>Genomic Encyclopedia of Type Strains, Phase IV (KMG-IV): sequencing the most valuable type-strain genomes for metagenomic binning, comparative biology and taxonomic classification.</title>
        <authorList>
            <person name="Goeker M."/>
        </authorList>
    </citation>
    <scope>NUCLEOTIDE SEQUENCE [LARGE SCALE GENOMIC DNA]</scope>
    <source>
        <strain evidence="1 2">DSM 101064</strain>
    </source>
</reference>